<proteinExistence type="predicted"/>
<feature type="region of interest" description="Disordered" evidence="1">
    <location>
        <begin position="1"/>
        <end position="40"/>
    </location>
</feature>
<dbReference type="AlphaFoldDB" id="A0A161TCE0"/>
<evidence type="ECO:0000313" key="2">
    <source>
        <dbReference type="EMBL" id="KZF23447.1"/>
    </source>
</evidence>
<reference evidence="2 3" key="1">
    <citation type="journal article" date="2016" name="Fungal Biol.">
        <title>The genome of Xylona heveae provides a window into fungal endophytism.</title>
        <authorList>
            <person name="Gazis R."/>
            <person name="Kuo A."/>
            <person name="Riley R."/>
            <person name="LaButti K."/>
            <person name="Lipzen A."/>
            <person name="Lin J."/>
            <person name="Amirebrahimi M."/>
            <person name="Hesse C.N."/>
            <person name="Spatafora J.W."/>
            <person name="Henrissat B."/>
            <person name="Hainaut M."/>
            <person name="Grigoriev I.V."/>
            <person name="Hibbett D.S."/>
        </authorList>
    </citation>
    <scope>NUCLEOTIDE SEQUENCE [LARGE SCALE GENOMIC DNA]</scope>
    <source>
        <strain evidence="2 3">TC161</strain>
    </source>
</reference>
<keyword evidence="3" id="KW-1185">Reference proteome</keyword>
<gene>
    <name evidence="2" type="ORF">L228DRAFT_116326</name>
</gene>
<dbReference type="Proteomes" id="UP000076632">
    <property type="component" value="Unassembled WGS sequence"/>
</dbReference>
<accession>A0A161TCE0</accession>
<dbReference type="RefSeq" id="XP_018189002.1">
    <property type="nucleotide sequence ID" value="XM_018328947.1"/>
</dbReference>
<evidence type="ECO:0000313" key="3">
    <source>
        <dbReference type="Proteomes" id="UP000076632"/>
    </source>
</evidence>
<sequence>MSRHISRAAGWRPNRSVKRKCACSQQRSSTPDRKMPQEPTRWDKQALIPRACPPCPMQVWRLGLVIYVIQCCVNNTQIVSRAHVKDLLNLCDLDRSMRHL</sequence>
<dbReference type="InParanoid" id="A0A161TCE0"/>
<dbReference type="EMBL" id="KV407457">
    <property type="protein sequence ID" value="KZF23447.1"/>
    <property type="molecule type" value="Genomic_DNA"/>
</dbReference>
<protein>
    <submittedName>
        <fullName evidence="2">Uncharacterized protein</fullName>
    </submittedName>
</protein>
<name>A0A161TCE0_XYLHT</name>
<feature type="compositionally biased region" description="Basic and acidic residues" evidence="1">
    <location>
        <begin position="30"/>
        <end position="40"/>
    </location>
</feature>
<dbReference type="GeneID" id="28894084"/>
<organism evidence="2 3">
    <name type="scientific">Xylona heveae (strain CBS 132557 / TC161)</name>
    <dbReference type="NCBI Taxonomy" id="1328760"/>
    <lineage>
        <taxon>Eukaryota</taxon>
        <taxon>Fungi</taxon>
        <taxon>Dikarya</taxon>
        <taxon>Ascomycota</taxon>
        <taxon>Pezizomycotina</taxon>
        <taxon>Xylonomycetes</taxon>
        <taxon>Xylonales</taxon>
        <taxon>Xylonaceae</taxon>
        <taxon>Xylona</taxon>
    </lineage>
</organism>
<evidence type="ECO:0000256" key="1">
    <source>
        <dbReference type="SAM" id="MobiDB-lite"/>
    </source>
</evidence>